<organism evidence="2 3">
    <name type="scientific">Flavobacterium flevense</name>
    <dbReference type="NCBI Taxonomy" id="983"/>
    <lineage>
        <taxon>Bacteria</taxon>
        <taxon>Pseudomonadati</taxon>
        <taxon>Bacteroidota</taxon>
        <taxon>Flavobacteriia</taxon>
        <taxon>Flavobacteriales</taxon>
        <taxon>Flavobacteriaceae</taxon>
        <taxon>Flavobacterium</taxon>
    </lineage>
</organism>
<keyword evidence="1" id="KW-1133">Transmembrane helix</keyword>
<gene>
    <name evidence="2" type="ORF">FFL01_30630</name>
</gene>
<keyword evidence="1" id="KW-0812">Transmembrane</keyword>
<reference evidence="2 3" key="1">
    <citation type="submission" date="2019-06" db="EMBL/GenBank/DDBJ databases">
        <title>Whole genome shotgun sequence of Flavobacterium flevense NBRC 14960.</title>
        <authorList>
            <person name="Hosoyama A."/>
            <person name="Uohara A."/>
            <person name="Ohji S."/>
            <person name="Ichikawa N."/>
        </authorList>
    </citation>
    <scope>NUCLEOTIDE SEQUENCE [LARGE SCALE GENOMIC DNA]</scope>
    <source>
        <strain evidence="2 3">NBRC 14960</strain>
    </source>
</reference>
<dbReference type="AlphaFoldDB" id="A0A4Y4B3M7"/>
<protein>
    <submittedName>
        <fullName evidence="2">Uncharacterized protein</fullName>
    </submittedName>
</protein>
<accession>A0A4Y4B3M7</accession>
<name>A0A4Y4B3M7_9FLAO</name>
<feature type="transmembrane region" description="Helical" evidence="1">
    <location>
        <begin position="119"/>
        <end position="146"/>
    </location>
</feature>
<evidence type="ECO:0000313" key="2">
    <source>
        <dbReference type="EMBL" id="GEC73524.1"/>
    </source>
</evidence>
<sequence length="157" mass="18226">MTESQINFLKEVKESNNIVDHKSHEKNISDLINFLKSYKIISKKNTNSFEVSDGFLFHKLLDVKSMSDFEKWYSHKDKFIVSHDFSGATIGQFNQSDFLKIDKTEIKQITPPKTNEKQYILIVSFIVKFWWAFIIPLAATIVGILIEKGIIDIGFNF</sequence>
<comment type="caution">
    <text evidence="2">The sequence shown here is derived from an EMBL/GenBank/DDBJ whole genome shotgun (WGS) entry which is preliminary data.</text>
</comment>
<evidence type="ECO:0000256" key="1">
    <source>
        <dbReference type="SAM" id="Phobius"/>
    </source>
</evidence>
<keyword evidence="1" id="KW-0472">Membrane</keyword>
<dbReference type="STRING" id="983.SAMN05443543_101200"/>
<dbReference type="EMBL" id="BJNP01000047">
    <property type="protein sequence ID" value="GEC73524.1"/>
    <property type="molecule type" value="Genomic_DNA"/>
</dbReference>
<keyword evidence="3" id="KW-1185">Reference proteome</keyword>
<evidence type="ECO:0000313" key="3">
    <source>
        <dbReference type="Proteomes" id="UP000316775"/>
    </source>
</evidence>
<proteinExistence type="predicted"/>
<dbReference type="Proteomes" id="UP000316775">
    <property type="component" value="Unassembled WGS sequence"/>
</dbReference>